<name>A0A836CBR7_9STRA</name>
<gene>
    <name evidence="1" type="ORF">JKP88DRAFT_158178</name>
</gene>
<reference evidence="1" key="1">
    <citation type="submission" date="2021-02" db="EMBL/GenBank/DDBJ databases">
        <title>First Annotated Genome of the Yellow-green Alga Tribonema minus.</title>
        <authorList>
            <person name="Mahan K.M."/>
        </authorList>
    </citation>
    <scope>NUCLEOTIDE SEQUENCE</scope>
    <source>
        <strain evidence="1">UTEX B ZZ1240</strain>
    </source>
</reference>
<dbReference type="PANTHER" id="PTHR36513">
    <property type="entry name" value="ABC TRANSMEMBRANE TYPE-1 DOMAIN-CONTAINING PROTEIN"/>
    <property type="match status" value="1"/>
</dbReference>
<feature type="non-terminal residue" evidence="1">
    <location>
        <position position="69"/>
    </location>
</feature>
<organism evidence="1 2">
    <name type="scientific">Tribonema minus</name>
    <dbReference type="NCBI Taxonomy" id="303371"/>
    <lineage>
        <taxon>Eukaryota</taxon>
        <taxon>Sar</taxon>
        <taxon>Stramenopiles</taxon>
        <taxon>Ochrophyta</taxon>
        <taxon>PX clade</taxon>
        <taxon>Xanthophyceae</taxon>
        <taxon>Tribonematales</taxon>
        <taxon>Tribonemataceae</taxon>
        <taxon>Tribonema</taxon>
    </lineage>
</organism>
<evidence type="ECO:0000313" key="2">
    <source>
        <dbReference type="Proteomes" id="UP000664859"/>
    </source>
</evidence>
<dbReference type="OrthoDB" id="10251508at2759"/>
<dbReference type="AlphaFoldDB" id="A0A836CBR7"/>
<proteinExistence type="predicted"/>
<dbReference type="EMBL" id="JAFCMP010000445">
    <property type="protein sequence ID" value="KAG5179874.1"/>
    <property type="molecule type" value="Genomic_DNA"/>
</dbReference>
<accession>A0A836CBR7</accession>
<keyword evidence="2" id="KW-1185">Reference proteome</keyword>
<comment type="caution">
    <text evidence="1">The sequence shown here is derived from an EMBL/GenBank/DDBJ whole genome shotgun (WGS) entry which is preliminary data.</text>
</comment>
<dbReference type="Proteomes" id="UP000664859">
    <property type="component" value="Unassembled WGS sequence"/>
</dbReference>
<dbReference type="PANTHER" id="PTHR36513:SF1">
    <property type="entry name" value="TRANSMEMBRANE PROTEIN"/>
    <property type="match status" value="1"/>
</dbReference>
<sequence length="69" mass="8305">DWLDVDVIDTTWLENNIHSMRHSFYNLNSTIVDDLRDLLVHKRRAEMRPQVTHKFNNVYTYMVSQPLVC</sequence>
<evidence type="ECO:0000313" key="1">
    <source>
        <dbReference type="EMBL" id="KAG5179874.1"/>
    </source>
</evidence>
<protein>
    <submittedName>
        <fullName evidence="1">Uncharacterized protein</fullName>
    </submittedName>
</protein>